<accession>A0A5J5H4C6</accession>
<dbReference type="RefSeq" id="WP_150442325.1">
    <property type="nucleotide sequence ID" value="NZ_VYKL01000041.1"/>
</dbReference>
<feature type="domain" description="SLH" evidence="2">
    <location>
        <begin position="494"/>
        <end position="557"/>
    </location>
</feature>
<dbReference type="InterPro" id="IPR051465">
    <property type="entry name" value="Cell_Envelope_Struct_Comp"/>
</dbReference>
<name>A0A5J5H4C6_9BACI</name>
<feature type="domain" description="SLH" evidence="2">
    <location>
        <begin position="434"/>
        <end position="493"/>
    </location>
</feature>
<evidence type="ECO:0000313" key="3">
    <source>
        <dbReference type="EMBL" id="KAA9015495.1"/>
    </source>
</evidence>
<evidence type="ECO:0000259" key="2">
    <source>
        <dbReference type="PROSITE" id="PS51272"/>
    </source>
</evidence>
<evidence type="ECO:0000256" key="1">
    <source>
        <dbReference type="ARBA" id="ARBA00022729"/>
    </source>
</evidence>
<organism evidence="3 4">
    <name type="scientific">Niallia endozanthoxylica</name>
    <dbReference type="NCBI Taxonomy" id="2036016"/>
    <lineage>
        <taxon>Bacteria</taxon>
        <taxon>Bacillati</taxon>
        <taxon>Bacillota</taxon>
        <taxon>Bacilli</taxon>
        <taxon>Bacillales</taxon>
        <taxon>Bacillaceae</taxon>
        <taxon>Niallia</taxon>
    </lineage>
</organism>
<dbReference type="GO" id="GO:0030435">
    <property type="term" value="P:sporulation resulting in formation of a cellular spore"/>
    <property type="evidence" value="ECO:0007669"/>
    <property type="project" value="InterPro"/>
</dbReference>
<reference evidence="3 4" key="1">
    <citation type="submission" date="2019-09" db="EMBL/GenBank/DDBJ databases">
        <title>Whole genome sequences of isolates from the Mars Exploration Rovers.</title>
        <authorList>
            <person name="Seuylemezian A."/>
            <person name="Vaishampayan P."/>
        </authorList>
    </citation>
    <scope>NUCLEOTIDE SEQUENCE [LARGE SCALE GENOMIC DNA]</scope>
    <source>
        <strain evidence="3 4">MER_TA_151</strain>
    </source>
</reference>
<dbReference type="AlphaFoldDB" id="A0A5J5H4C6"/>
<dbReference type="PANTHER" id="PTHR43308:SF5">
    <property type="entry name" value="S-LAYER PROTEIN _ PEPTIDOGLYCAN ENDO-BETA-N-ACETYLGLUCOSAMINIDASE"/>
    <property type="match status" value="1"/>
</dbReference>
<evidence type="ECO:0000313" key="4">
    <source>
        <dbReference type="Proteomes" id="UP000326671"/>
    </source>
</evidence>
<keyword evidence="4" id="KW-1185">Reference proteome</keyword>
<dbReference type="InterPro" id="IPR013486">
    <property type="entry name" value="SpoIID/LytB"/>
</dbReference>
<proteinExistence type="predicted"/>
<dbReference type="Proteomes" id="UP000326671">
    <property type="component" value="Unassembled WGS sequence"/>
</dbReference>
<dbReference type="PANTHER" id="PTHR43308">
    <property type="entry name" value="OUTER MEMBRANE PROTEIN ALPHA-RELATED"/>
    <property type="match status" value="1"/>
</dbReference>
<dbReference type="Pfam" id="PF00395">
    <property type="entry name" value="SLH"/>
    <property type="match status" value="3"/>
</dbReference>
<dbReference type="PROSITE" id="PS51272">
    <property type="entry name" value="SLH"/>
    <property type="match status" value="3"/>
</dbReference>
<keyword evidence="1" id="KW-0732">Signal</keyword>
<comment type="caution">
    <text evidence="3">The sequence shown here is derived from an EMBL/GenBank/DDBJ whole genome shotgun (WGS) entry which is preliminary data.</text>
</comment>
<dbReference type="OrthoDB" id="9794671at2"/>
<gene>
    <name evidence="3" type="ORF">F4V44_22845</name>
</gene>
<dbReference type="InterPro" id="IPR001119">
    <property type="entry name" value="SLH_dom"/>
</dbReference>
<sequence length="611" mass="68011">MLLLRRILSSSLVLILVISLIPISQVEAATEPVMQVRLKNYLGNQTQINLRTQGDYVTPDNKTLLKHNTEYTLKLENRELKLYSGSSYMGKYDLLTVKPAAEGNLLFINQRPYSGSFQFVLEKANNTEIIRPINSIPMEEYLRGVLPSEMPASWPKEALKAQAVAARTYAFRHNATGVIDDTINYQVYGGYLSFPNTDVAVRETEGQVLKYNGKLIDAVFSASNGGKTESNANAWGGTQIPYFIVKNDDFDPKTRWSFEFNKTQMDLTGKSLVDYHQWWSSVYEKDPLISDNIKTWLKNNGYFGKELKIVSIPELSFAPPSSSGRVTKGSITVEFFVKDQVDSAGSLVLQKIEVINGSASRIRAMVGNRTMLSYLVDKTENTATAIKVQGFGDGHGVGLSQWGAKKRADAGQTAEQILDFYYPGTNLVAEYTVGIPGMKDVRESHRFYEEIAYLLGKSIITGFPDGHFGPEQTVTRAQAAIMIGRAVGLDGTERHTVFADVPASSKASGYIASAVERGIITGFPDKTYRPDEPVTREQMAIFLAKAFELEQEIPLTFTDVKENSKSYIYIKRILAEGITNGYPDGTFRPGLPLKRSEFSAFMARAMDNQFK</sequence>
<dbReference type="EMBL" id="VYKL01000041">
    <property type="protein sequence ID" value="KAA9015495.1"/>
    <property type="molecule type" value="Genomic_DNA"/>
</dbReference>
<feature type="domain" description="SLH" evidence="2">
    <location>
        <begin position="558"/>
        <end position="611"/>
    </location>
</feature>
<dbReference type="Pfam" id="PF08486">
    <property type="entry name" value="SpoIID"/>
    <property type="match status" value="1"/>
</dbReference>
<protein>
    <submittedName>
        <fullName evidence="3">SpoIID/LytB domain-containing protein</fullName>
    </submittedName>
</protein>
<dbReference type="InterPro" id="IPR013693">
    <property type="entry name" value="SpoIID/LytB_N"/>
</dbReference>
<dbReference type="NCBIfam" id="TIGR02669">
    <property type="entry name" value="SpoIID_LytB"/>
    <property type="match status" value="1"/>
</dbReference>